<evidence type="ECO:0000313" key="4">
    <source>
        <dbReference type="Proteomes" id="UP001174136"/>
    </source>
</evidence>
<dbReference type="InterPro" id="IPR036236">
    <property type="entry name" value="Znf_C2H2_sf"/>
</dbReference>
<feature type="region of interest" description="Disordered" evidence="1">
    <location>
        <begin position="655"/>
        <end position="1012"/>
    </location>
</feature>
<feature type="compositionally biased region" description="Low complexity" evidence="1">
    <location>
        <begin position="80"/>
        <end position="100"/>
    </location>
</feature>
<reference evidence="3" key="1">
    <citation type="journal article" date="2023" name="Front. Mar. Sci.">
        <title>A new Merluccius polli reference genome to investigate the effects of global change in West African waters.</title>
        <authorList>
            <person name="Mateo J.L."/>
            <person name="Blanco-Fernandez C."/>
            <person name="Garcia-Vazquez E."/>
            <person name="Machado-Schiaffino G."/>
        </authorList>
    </citation>
    <scope>NUCLEOTIDE SEQUENCE</scope>
    <source>
        <strain evidence="3">C29</strain>
        <tissue evidence="3">Fin</tissue>
    </source>
</reference>
<protein>
    <submittedName>
        <fullName evidence="3">Matrin-3</fullName>
    </submittedName>
</protein>
<feature type="region of interest" description="Disordered" evidence="1">
    <location>
        <begin position="49"/>
        <end position="103"/>
    </location>
</feature>
<dbReference type="Gene3D" id="3.30.160.60">
    <property type="entry name" value="Classic Zinc Finger"/>
    <property type="match status" value="1"/>
</dbReference>
<feature type="compositionally biased region" description="Polar residues" evidence="1">
    <location>
        <begin position="994"/>
        <end position="1008"/>
    </location>
</feature>
<evidence type="ECO:0000256" key="1">
    <source>
        <dbReference type="SAM" id="MobiDB-lite"/>
    </source>
</evidence>
<feature type="compositionally biased region" description="Pro residues" evidence="1">
    <location>
        <begin position="243"/>
        <end position="253"/>
    </location>
</feature>
<feature type="compositionally biased region" description="Basic and acidic residues" evidence="1">
    <location>
        <begin position="263"/>
        <end position="285"/>
    </location>
</feature>
<dbReference type="PANTHER" id="PTHR15592">
    <property type="entry name" value="MATRIN 3/NUCLEAR PROTEIN 220-RELATED"/>
    <property type="match status" value="1"/>
</dbReference>
<dbReference type="InterPro" id="IPR012677">
    <property type="entry name" value="Nucleotide-bd_a/b_plait_sf"/>
</dbReference>
<dbReference type="EMBL" id="JAOPHQ010002079">
    <property type="protein sequence ID" value="KAK0148192.1"/>
    <property type="molecule type" value="Genomic_DNA"/>
</dbReference>
<feature type="region of interest" description="Disordered" evidence="1">
    <location>
        <begin position="212"/>
        <end position="371"/>
    </location>
</feature>
<dbReference type="InterPro" id="IPR013087">
    <property type="entry name" value="Znf_C2H2_type"/>
</dbReference>
<sequence length="1103" mass="119494">MVPDRLGLVWTGKVLKQLLLAENHHHIAFPSPSLFPFVMSHHFPYRMFPPQTDAPQPDYNARRAAGGESDFYGQPQPTPSSARQQLSSSSSSSSSAAAAADPPQGSDMALGLLRSYGLEPADLARLAELPEEMLNLDSLPHLLQQLKERRESVASVASAPLSSRRPGSSRPTDAPSSAAVVVKDKWAQIRNQPVQYPLEHVLSAAKGRSFEPFSSPDCRANPRPSHPAAAAGSYKNLPGAEALPPPPPPPPPSSSSSCYMPEYGHRDRTADQGKQGRDDRYERPAHSQPSSRRTAPPPRHSQSDPAGHYGSGPPPRDPHRAQPRAKQQSSPLPPHRAQPRAAERQHGPLPPHHSSSRAGTGHAVAAPAAPVAPSRKEALDFHGSPPGAFPYSCSLCDVTALSDKVWLQHINGSQHADKQLDLLQRYPAWDCRMGRKSRFNDQPATPKDKERPAHRPQTTNQNSGPQRNKKMAKKAGGGNSKVVCVKFEAQAVDEACLRTLTEPFGKIVKILMFPCLAFVEMGSSDQAKDLEKYYSSNPAAVQGKEVTFQISSTFNFLQSSRVLSFTPAPQGADGFSDLLSIAKRFGAPLYTLALPSLAFIEMKSAADAQKLVDYYSTNSLKINGEAIKVGFSGEYNTLMRVSSAKKYEEQQEGAAAAAAAAGGGGSSSMTKRSRSPSPRESHPKRSRRVEVKEEIISPPCERQGSSSSRRPSSSDSRSQSEEAVATPPAPPGPKAEVEIAAGPDPETCEAGPEQDAEESSDEESDIEGMAVIGEDGESLDDDEEKSAGEDGTPVKVKEEPKEEVEIADKDQTSGPEPKKLEEEEEEGNEGPNFMNFLENCITLDELCEEEECDEDKQEEGESEDLHSTLTHTHPSVPTGKEPSDSGPDEEREEPRRSSRSSSSSRASEKEALDTTTSGPTESIPQPTGTEESSQISPEKEEEESASSRKCSSEEQEVEVPRQEETPPQEVNCLEDAASEPGSEDQEKPDKESIGKTSTTPDGQTQQMDQECEAGCLEDVETKQTAACTERLVQPQPGPVGGSVEPPKPTKPIGAEFVRPVVGYFCNLCEVIYVDEEEAKTKHCSSLTHYQKYKEHTGQDPWSS</sequence>
<feature type="compositionally biased region" description="Acidic residues" evidence="1">
    <location>
        <begin position="774"/>
        <end position="784"/>
    </location>
</feature>
<dbReference type="GO" id="GO:0003676">
    <property type="term" value="F:nucleic acid binding"/>
    <property type="evidence" value="ECO:0007669"/>
    <property type="project" value="InterPro"/>
</dbReference>
<dbReference type="AlphaFoldDB" id="A0AA47P6A0"/>
<feature type="domain" description="U1-type" evidence="2">
    <location>
        <begin position="388"/>
        <end position="422"/>
    </location>
</feature>
<comment type="caution">
    <text evidence="3">The sequence shown here is derived from an EMBL/GenBank/DDBJ whole genome shotgun (WGS) entry which is preliminary data.</text>
</comment>
<accession>A0AA47P6A0</accession>
<feature type="compositionally biased region" description="Acidic residues" evidence="1">
    <location>
        <begin position="752"/>
        <end position="766"/>
    </location>
</feature>
<feature type="compositionally biased region" description="Acidic residues" evidence="1">
    <location>
        <begin position="845"/>
        <end position="862"/>
    </location>
</feature>
<dbReference type="Proteomes" id="UP001174136">
    <property type="component" value="Unassembled WGS sequence"/>
</dbReference>
<feature type="compositionally biased region" description="Low complexity" evidence="1">
    <location>
        <begin position="705"/>
        <end position="717"/>
    </location>
</feature>
<dbReference type="Pfam" id="PF12874">
    <property type="entry name" value="zf-met"/>
    <property type="match status" value="1"/>
</dbReference>
<dbReference type="SUPFAM" id="SSF54928">
    <property type="entry name" value="RNA-binding domain, RBD"/>
    <property type="match status" value="2"/>
</dbReference>
<feature type="compositionally biased region" description="Basic and acidic residues" evidence="1">
    <location>
        <begin position="677"/>
        <end position="695"/>
    </location>
</feature>
<dbReference type="InterPro" id="IPR003604">
    <property type="entry name" value="Matrin/U1-like-C_Znf_C2H2"/>
</dbReference>
<dbReference type="SUPFAM" id="SSF57667">
    <property type="entry name" value="beta-beta-alpha zinc fingers"/>
    <property type="match status" value="1"/>
</dbReference>
<dbReference type="GO" id="GO:0008270">
    <property type="term" value="F:zinc ion binding"/>
    <property type="evidence" value="ECO:0007669"/>
    <property type="project" value="InterPro"/>
</dbReference>
<feature type="compositionally biased region" description="Low complexity" evidence="1">
    <location>
        <begin position="667"/>
        <end position="676"/>
    </location>
</feature>
<feature type="compositionally biased region" description="Low complexity" evidence="1">
    <location>
        <begin position="154"/>
        <end position="171"/>
    </location>
</feature>
<feature type="compositionally biased region" description="Basic and acidic residues" evidence="1">
    <location>
        <begin position="984"/>
        <end position="993"/>
    </location>
</feature>
<name>A0AA47P6A0_MERPO</name>
<keyword evidence="4" id="KW-1185">Reference proteome</keyword>
<dbReference type="Gene3D" id="3.30.70.330">
    <property type="match status" value="2"/>
</dbReference>
<feature type="compositionally biased region" description="Polar residues" evidence="1">
    <location>
        <begin position="913"/>
        <end position="929"/>
    </location>
</feature>
<dbReference type="SMART" id="SM00451">
    <property type="entry name" value="ZnF_U1"/>
    <property type="match status" value="2"/>
</dbReference>
<proteinExistence type="predicted"/>
<feature type="region of interest" description="Disordered" evidence="1">
    <location>
        <begin position="154"/>
        <end position="177"/>
    </location>
</feature>
<feature type="compositionally biased region" description="Basic and acidic residues" evidence="1">
    <location>
        <begin position="795"/>
        <end position="821"/>
    </location>
</feature>
<evidence type="ECO:0000259" key="2">
    <source>
        <dbReference type="SMART" id="SM00451"/>
    </source>
</evidence>
<feature type="compositionally biased region" description="Polar residues" evidence="1">
    <location>
        <begin position="456"/>
        <end position="466"/>
    </location>
</feature>
<feature type="region of interest" description="Disordered" evidence="1">
    <location>
        <begin position="435"/>
        <end position="475"/>
    </location>
</feature>
<dbReference type="InterPro" id="IPR035979">
    <property type="entry name" value="RBD_domain_sf"/>
</dbReference>
<gene>
    <name evidence="3" type="primary">Matr3_1</name>
    <name evidence="3" type="ORF">N1851_012088</name>
</gene>
<feature type="domain" description="U1-type" evidence="2">
    <location>
        <begin position="1060"/>
        <end position="1095"/>
    </location>
</feature>
<organism evidence="3 4">
    <name type="scientific">Merluccius polli</name>
    <name type="common">Benguela hake</name>
    <name type="synonym">Merluccius cadenati</name>
    <dbReference type="NCBI Taxonomy" id="89951"/>
    <lineage>
        <taxon>Eukaryota</taxon>
        <taxon>Metazoa</taxon>
        <taxon>Chordata</taxon>
        <taxon>Craniata</taxon>
        <taxon>Vertebrata</taxon>
        <taxon>Euteleostomi</taxon>
        <taxon>Actinopterygii</taxon>
        <taxon>Neopterygii</taxon>
        <taxon>Teleostei</taxon>
        <taxon>Neoteleostei</taxon>
        <taxon>Acanthomorphata</taxon>
        <taxon>Zeiogadaria</taxon>
        <taxon>Gadariae</taxon>
        <taxon>Gadiformes</taxon>
        <taxon>Gadoidei</taxon>
        <taxon>Merlucciidae</taxon>
        <taxon>Merluccius</taxon>
    </lineage>
</organism>
<evidence type="ECO:0000313" key="3">
    <source>
        <dbReference type="EMBL" id="KAK0148192.1"/>
    </source>
</evidence>